<dbReference type="Proteomes" id="UP000514509">
    <property type="component" value="Chromosome"/>
</dbReference>
<dbReference type="KEGG" id="add:HUW48_07120"/>
<accession>A0A7L7L630</accession>
<keyword evidence="1" id="KW-0812">Transmembrane</keyword>
<keyword evidence="1" id="KW-0472">Membrane</keyword>
<dbReference type="EMBL" id="CP055153">
    <property type="protein sequence ID" value="QMU27829.1"/>
    <property type="molecule type" value="Genomic_DNA"/>
</dbReference>
<feature type="transmembrane region" description="Helical" evidence="1">
    <location>
        <begin position="35"/>
        <end position="54"/>
    </location>
</feature>
<feature type="transmembrane region" description="Helical" evidence="1">
    <location>
        <begin position="66"/>
        <end position="84"/>
    </location>
</feature>
<feature type="transmembrane region" description="Helical" evidence="1">
    <location>
        <begin position="5"/>
        <end position="23"/>
    </location>
</feature>
<sequence>MSNKTLGILALIGAPFYVIGIYIEHGLYKELNETWFTGAWALTYMLGWMCSIVALQRLEATGTTPFGKGILWVVLGTLTLANIYNLAQILLPPILFHRFVFLDAFWPISNLMMLVIGITAFVAKHLTGWKRYVPLLVGCWFPVAVPAALLLNQSFVGFMIGGVYSVIAWSILAVMVLITHPEPKAKLKFTKNYQAV</sequence>
<reference evidence="2 3" key="1">
    <citation type="submission" date="2020-08" db="EMBL/GenBank/DDBJ databases">
        <title>Adhaeribacter dokdonensis sp. nov., isolated from the rhizosphere of Elymus tsukushiensis, a plant native to the Dokdo Islands, Republic of Korea.</title>
        <authorList>
            <person name="Ghim S.Y."/>
        </authorList>
    </citation>
    <scope>NUCLEOTIDE SEQUENCE [LARGE SCALE GENOMIC DNA]</scope>
    <source>
        <strain evidence="2 3">KUDC8001</strain>
    </source>
</reference>
<name>A0A7L7L630_9BACT</name>
<feature type="transmembrane region" description="Helical" evidence="1">
    <location>
        <begin position="157"/>
        <end position="178"/>
    </location>
</feature>
<organism evidence="2 3">
    <name type="scientific">Adhaeribacter radiodurans</name>
    <dbReference type="NCBI Taxonomy" id="2745197"/>
    <lineage>
        <taxon>Bacteria</taxon>
        <taxon>Pseudomonadati</taxon>
        <taxon>Bacteroidota</taxon>
        <taxon>Cytophagia</taxon>
        <taxon>Cytophagales</taxon>
        <taxon>Hymenobacteraceae</taxon>
        <taxon>Adhaeribacter</taxon>
    </lineage>
</organism>
<protein>
    <submittedName>
        <fullName evidence="2">Uncharacterized protein</fullName>
    </submittedName>
</protein>
<evidence type="ECO:0000256" key="1">
    <source>
        <dbReference type="SAM" id="Phobius"/>
    </source>
</evidence>
<dbReference type="RefSeq" id="WP_182415021.1">
    <property type="nucleotide sequence ID" value="NZ_CP055153.1"/>
</dbReference>
<dbReference type="AlphaFoldDB" id="A0A7L7L630"/>
<gene>
    <name evidence="2" type="ORF">HUW48_07120</name>
</gene>
<feature type="transmembrane region" description="Helical" evidence="1">
    <location>
        <begin position="132"/>
        <end position="151"/>
    </location>
</feature>
<evidence type="ECO:0000313" key="2">
    <source>
        <dbReference type="EMBL" id="QMU27829.1"/>
    </source>
</evidence>
<evidence type="ECO:0000313" key="3">
    <source>
        <dbReference type="Proteomes" id="UP000514509"/>
    </source>
</evidence>
<feature type="transmembrane region" description="Helical" evidence="1">
    <location>
        <begin position="104"/>
        <end position="123"/>
    </location>
</feature>
<keyword evidence="1" id="KW-1133">Transmembrane helix</keyword>
<keyword evidence="3" id="KW-1185">Reference proteome</keyword>
<proteinExistence type="predicted"/>